<sequence>MARPARPGSGGNQPAGTSRPRLKSGKVDAHGNLVASYKITRNTTFEAAFASVRPGSPSWRTACAAGGHAGRAPAPSAGVIGSHG</sequence>
<name>A0A7H1Q153_9ACTN</name>
<feature type="compositionally biased region" description="Low complexity" evidence="1">
    <location>
        <begin position="63"/>
        <end position="78"/>
    </location>
</feature>
<protein>
    <submittedName>
        <fullName evidence="2">Uncharacterized protein</fullName>
    </submittedName>
</protein>
<reference evidence="2 3" key="1">
    <citation type="submission" date="2020-04" db="EMBL/GenBank/DDBJ databases">
        <title>Characterization and engineering of Streptomyces griseofuscus DSM40191 as a potential heterologous host for expression of BGCs.</title>
        <authorList>
            <person name="Gren T."/>
            <person name="Whitford C.M."/>
            <person name="Mohite O.S."/>
            <person name="Joergensen T.S."/>
            <person name="Nielsen J.B."/>
            <person name="Lee S.Y."/>
            <person name="Weber T."/>
        </authorList>
    </citation>
    <scope>NUCLEOTIDE SEQUENCE [LARGE SCALE GENOMIC DNA]</scope>
    <source>
        <strain evidence="2 3">DSM 40191</strain>
    </source>
</reference>
<dbReference type="RefSeq" id="WP_051850318.1">
    <property type="nucleotide sequence ID" value="NZ_CP051006.1"/>
</dbReference>
<dbReference type="EMBL" id="CP051006">
    <property type="protein sequence ID" value="QNT94033.1"/>
    <property type="molecule type" value="Genomic_DNA"/>
</dbReference>
<evidence type="ECO:0000256" key="1">
    <source>
        <dbReference type="SAM" id="MobiDB-lite"/>
    </source>
</evidence>
<accession>A0A7H1Q153</accession>
<feature type="region of interest" description="Disordered" evidence="1">
    <location>
        <begin position="63"/>
        <end position="84"/>
    </location>
</feature>
<gene>
    <name evidence="2" type="ORF">HEP81_03735</name>
</gene>
<feature type="region of interest" description="Disordered" evidence="1">
    <location>
        <begin position="1"/>
        <end position="29"/>
    </location>
</feature>
<evidence type="ECO:0000313" key="2">
    <source>
        <dbReference type="EMBL" id="QNT94033.1"/>
    </source>
</evidence>
<dbReference type="KEGG" id="sgf:HEP81_03735"/>
<evidence type="ECO:0000313" key="3">
    <source>
        <dbReference type="Proteomes" id="UP000516422"/>
    </source>
</evidence>
<dbReference type="Proteomes" id="UP000516422">
    <property type="component" value="Chromosome"/>
</dbReference>
<proteinExistence type="predicted"/>
<dbReference type="AlphaFoldDB" id="A0A7H1Q153"/>
<organism evidence="2 3">
    <name type="scientific">Streptomyces griseofuscus</name>
    <dbReference type="NCBI Taxonomy" id="146922"/>
    <lineage>
        <taxon>Bacteria</taxon>
        <taxon>Bacillati</taxon>
        <taxon>Actinomycetota</taxon>
        <taxon>Actinomycetes</taxon>
        <taxon>Kitasatosporales</taxon>
        <taxon>Streptomycetaceae</taxon>
        <taxon>Streptomyces</taxon>
    </lineage>
</organism>
<dbReference type="GeneID" id="91463304"/>